<gene>
    <name evidence="3" type="ORF">FNQ90_21425</name>
</gene>
<organism evidence="3 4">
    <name type="scientific">Streptomyces alkaliphilus</name>
    <dbReference type="NCBI Taxonomy" id="1472722"/>
    <lineage>
        <taxon>Bacteria</taxon>
        <taxon>Bacillati</taxon>
        <taxon>Actinomycetota</taxon>
        <taxon>Actinomycetes</taxon>
        <taxon>Kitasatosporales</taxon>
        <taxon>Streptomycetaceae</taxon>
        <taxon>Streptomyces</taxon>
    </lineage>
</organism>
<comment type="caution">
    <text evidence="3">The sequence shown here is derived from an EMBL/GenBank/DDBJ whole genome shotgun (WGS) entry which is preliminary data.</text>
</comment>
<dbReference type="Pfam" id="PF07179">
    <property type="entry name" value="SseB"/>
    <property type="match status" value="1"/>
</dbReference>
<feature type="domain" description="SseB protein C-terminal" evidence="2">
    <location>
        <begin position="147"/>
        <end position="265"/>
    </location>
</feature>
<proteinExistence type="predicted"/>
<reference evidence="4" key="1">
    <citation type="submission" date="2019-10" db="EMBL/GenBank/DDBJ databases">
        <title>Streptomyces sp. nov., a novel actinobacterium isolated from alkaline environment.</title>
        <authorList>
            <person name="Golinska P."/>
        </authorList>
    </citation>
    <scope>NUCLEOTIDE SEQUENCE [LARGE SCALE GENOMIC DNA]</scope>
    <source>
        <strain evidence="4">DSM 42118</strain>
    </source>
</reference>
<dbReference type="InterPro" id="IPR027945">
    <property type="entry name" value="SseB_C"/>
</dbReference>
<sequence length="268" mass="27571">MTGQTGLPTAPGASGTSWPSNELEEVLAASVGVPDAGARLLATIGRSSLWVPLPEGGGPASPHLDLPTLEIDGGVYVPVFSSAEQFMMGAGSHLSFAVAPAIEFARGLPPQAGIVINPGGTVGAPLPPAAVAELCRETPGERVPGRPSGARMRLFEPDWKEEPVDFLAAAAGELSEIPAVRTARRGLASAEGGPPSLCLGVELEPTVLGGPQGPVPPEIASAVGDALGAALTRVPVRWPVQLLLMDAADDPLVHWMRQCVTPFWWRGA</sequence>
<dbReference type="Pfam" id="PF14581">
    <property type="entry name" value="SseB_C"/>
    <property type="match status" value="1"/>
</dbReference>
<accession>A0A7W3TGV7</accession>
<evidence type="ECO:0000313" key="4">
    <source>
        <dbReference type="Proteomes" id="UP000538929"/>
    </source>
</evidence>
<dbReference type="Proteomes" id="UP000538929">
    <property type="component" value="Unassembled WGS sequence"/>
</dbReference>
<protein>
    <submittedName>
        <fullName evidence="3">Enhanced serine sensitivity protein SseB</fullName>
    </submittedName>
</protein>
<feature type="domain" description="SseB protein N-terminal" evidence="1">
    <location>
        <begin position="23"/>
        <end position="132"/>
    </location>
</feature>
<name>A0A7W3TGV7_9ACTN</name>
<dbReference type="AlphaFoldDB" id="A0A7W3TGV7"/>
<dbReference type="RefSeq" id="WP_182607913.1">
    <property type="nucleotide sequence ID" value="NZ_VKHT01000990.1"/>
</dbReference>
<keyword evidence="4" id="KW-1185">Reference proteome</keyword>
<evidence type="ECO:0000259" key="1">
    <source>
        <dbReference type="Pfam" id="PF07179"/>
    </source>
</evidence>
<dbReference type="InterPro" id="IPR009839">
    <property type="entry name" value="SseB_N"/>
</dbReference>
<dbReference type="EMBL" id="VKHT01000990">
    <property type="protein sequence ID" value="MBB0246604.1"/>
    <property type="molecule type" value="Genomic_DNA"/>
</dbReference>
<evidence type="ECO:0000313" key="3">
    <source>
        <dbReference type="EMBL" id="MBB0246604.1"/>
    </source>
</evidence>
<evidence type="ECO:0000259" key="2">
    <source>
        <dbReference type="Pfam" id="PF14581"/>
    </source>
</evidence>